<sequence length="54" mass="5420">MTANPRGSLVRAGASGSTAAVPTEVGSRPSVDVGNVDSNVYCAGAMPAQTQYLH</sequence>
<gene>
    <name evidence="2" type="ORF">Microterr_25780</name>
</gene>
<evidence type="ECO:0000313" key="2">
    <source>
        <dbReference type="EMBL" id="BDV31918.1"/>
    </source>
</evidence>
<organism evidence="2 3">
    <name type="scientific">Microbacterium terricola</name>
    <dbReference type="NCBI Taxonomy" id="344163"/>
    <lineage>
        <taxon>Bacteria</taxon>
        <taxon>Bacillati</taxon>
        <taxon>Actinomycetota</taxon>
        <taxon>Actinomycetes</taxon>
        <taxon>Micrococcales</taxon>
        <taxon>Microbacteriaceae</taxon>
        <taxon>Microbacterium</taxon>
    </lineage>
</organism>
<dbReference type="EMBL" id="AP027141">
    <property type="protein sequence ID" value="BDV31918.1"/>
    <property type="molecule type" value="Genomic_DNA"/>
</dbReference>
<proteinExistence type="predicted"/>
<evidence type="ECO:0000313" key="3">
    <source>
        <dbReference type="Proteomes" id="UP001317779"/>
    </source>
</evidence>
<name>A0ABM8E1T5_9MICO</name>
<reference evidence="2 3" key="1">
    <citation type="submission" date="2022-12" db="EMBL/GenBank/DDBJ databases">
        <title>Microbacterium terricola strain KV-448 chromosome, complete genome.</title>
        <authorList>
            <person name="Oshima T."/>
            <person name="Moriya T."/>
            <person name="Bessho Y."/>
        </authorList>
    </citation>
    <scope>NUCLEOTIDE SEQUENCE [LARGE SCALE GENOMIC DNA]</scope>
    <source>
        <strain evidence="2 3">KV-448</strain>
    </source>
</reference>
<dbReference type="Proteomes" id="UP001317779">
    <property type="component" value="Chromosome"/>
</dbReference>
<evidence type="ECO:0000256" key="1">
    <source>
        <dbReference type="SAM" id="MobiDB-lite"/>
    </source>
</evidence>
<accession>A0ABM8E1T5</accession>
<protein>
    <submittedName>
        <fullName evidence="2">Uncharacterized protein</fullName>
    </submittedName>
</protein>
<keyword evidence="3" id="KW-1185">Reference proteome</keyword>
<feature type="region of interest" description="Disordered" evidence="1">
    <location>
        <begin position="1"/>
        <end position="33"/>
    </location>
</feature>